<organism evidence="1 2">
    <name type="scientific">Candida boidinii</name>
    <name type="common">Yeast</name>
    <dbReference type="NCBI Taxonomy" id="5477"/>
    <lineage>
        <taxon>Eukaryota</taxon>
        <taxon>Fungi</taxon>
        <taxon>Dikarya</taxon>
        <taxon>Ascomycota</taxon>
        <taxon>Saccharomycotina</taxon>
        <taxon>Pichiomycetes</taxon>
        <taxon>Pichiales</taxon>
        <taxon>Pichiaceae</taxon>
        <taxon>Ogataea</taxon>
        <taxon>Ogataea/Candida clade</taxon>
    </lineage>
</organism>
<keyword evidence="2" id="KW-1185">Reference proteome</keyword>
<comment type="caution">
    <text evidence="1">The sequence shown here is derived from an EMBL/GenBank/DDBJ whole genome shotgun (WGS) entry which is preliminary data.</text>
</comment>
<accession>A0ACB5TX08</accession>
<evidence type="ECO:0000313" key="1">
    <source>
        <dbReference type="EMBL" id="GME97136.1"/>
    </source>
</evidence>
<sequence length="379" mass="44693">MAMGKKTQVLVACAALALTQLHMVSASLGDDLDEFQHCVMKCDIVTCQGLEKYSEEEAPRELAKRWIREQKKYHYFDEPPFSLDLRVIGWECLPNCDYQCQRAVTIDRYKKGEEIYQFHGKWPFIRVLGIQELFSTIFSIGNWFPHYWGFKKILSKIQTESSLNNKQFVNLYFAYLIISIVTMCAWFFSTVFHLRDTWNRERLDYFFAGATVISGLYGIGTRVFKLYLSENNFKRFLFGSLIIFLYICHITRLLIDWSYTYNMQANVFIGLIQNVLWIYHSISSFSKLRKSHNKGSPEYKNRKLIDDLKDKEINWTLIPILLVGSITLGMSFELFDFPPILELIDAHALWHLATIWPAIYWYDYMIKDVEEGLKVKKYD</sequence>
<proteinExistence type="predicted"/>
<name>A0ACB5TX08_CANBO</name>
<evidence type="ECO:0000313" key="2">
    <source>
        <dbReference type="Proteomes" id="UP001165101"/>
    </source>
</evidence>
<gene>
    <name evidence="1" type="ORF">Cboi01_000451000</name>
</gene>
<dbReference type="EMBL" id="BSXV01002937">
    <property type="protein sequence ID" value="GME97136.1"/>
    <property type="molecule type" value="Genomic_DNA"/>
</dbReference>
<reference evidence="1" key="1">
    <citation type="submission" date="2023-04" db="EMBL/GenBank/DDBJ databases">
        <title>Candida boidinii NBRC 1967.</title>
        <authorList>
            <person name="Ichikawa N."/>
            <person name="Sato H."/>
            <person name="Tonouchi N."/>
        </authorList>
    </citation>
    <scope>NUCLEOTIDE SEQUENCE</scope>
    <source>
        <strain evidence="1">NBRC 1967</strain>
    </source>
</reference>
<protein>
    <submittedName>
        <fullName evidence="1">Unnamed protein product</fullName>
    </submittedName>
</protein>
<dbReference type="Proteomes" id="UP001165101">
    <property type="component" value="Unassembled WGS sequence"/>
</dbReference>